<keyword evidence="7" id="KW-1185">Reference proteome</keyword>
<dbReference type="InterPro" id="IPR032808">
    <property type="entry name" value="DoxX"/>
</dbReference>
<dbReference type="RefSeq" id="WP_095976398.1">
    <property type="nucleotide sequence ID" value="NZ_CP022163.1"/>
</dbReference>
<evidence type="ECO:0000313" key="7">
    <source>
        <dbReference type="Proteomes" id="UP000217289"/>
    </source>
</evidence>
<protein>
    <recommendedName>
        <fullName evidence="8">DoxX family protein</fullName>
    </recommendedName>
</protein>
<dbReference type="Pfam" id="PF13564">
    <property type="entry name" value="DoxX_2"/>
    <property type="match status" value="1"/>
</dbReference>
<keyword evidence="2 5" id="KW-0812">Transmembrane</keyword>
<dbReference type="EMBL" id="CP022163">
    <property type="protein sequence ID" value="ATB27619.1"/>
    <property type="molecule type" value="Genomic_DNA"/>
</dbReference>
<keyword evidence="3 5" id="KW-1133">Transmembrane helix</keyword>
<dbReference type="AlphaFoldDB" id="A0A250I6X9"/>
<evidence type="ECO:0008006" key="8">
    <source>
        <dbReference type="Google" id="ProtNLM"/>
    </source>
</evidence>
<organism evidence="6 7">
    <name type="scientific">Melittangium boletus DSM 14713</name>
    <dbReference type="NCBI Taxonomy" id="1294270"/>
    <lineage>
        <taxon>Bacteria</taxon>
        <taxon>Pseudomonadati</taxon>
        <taxon>Myxococcota</taxon>
        <taxon>Myxococcia</taxon>
        <taxon>Myxococcales</taxon>
        <taxon>Cystobacterineae</taxon>
        <taxon>Archangiaceae</taxon>
        <taxon>Melittangium</taxon>
    </lineage>
</organism>
<dbReference type="OrthoDB" id="3385086at2"/>
<feature type="transmembrane region" description="Helical" evidence="5">
    <location>
        <begin position="20"/>
        <end position="41"/>
    </location>
</feature>
<name>A0A250I6X9_9BACT</name>
<dbReference type="GO" id="GO:0016020">
    <property type="term" value="C:membrane"/>
    <property type="evidence" value="ECO:0007669"/>
    <property type="project" value="UniProtKB-SubCell"/>
</dbReference>
<sequence length="144" mass="14867">MNATSVRAPPSVPASRALHIALWVAQVLVAFAFFMAGTAKLTQPIDELAKTMSWITPSSGPLVRFIGLSEVAGALGLLLPSITRILPVLTGLAGVGCTTIMVLAAGVHLSRGEYSGLTAPIVLGGLSAFIAWGRLKKAPIPPRA</sequence>
<proteinExistence type="predicted"/>
<evidence type="ECO:0000256" key="1">
    <source>
        <dbReference type="ARBA" id="ARBA00004141"/>
    </source>
</evidence>
<accession>A0A250I6X9</accession>
<dbReference type="Proteomes" id="UP000217289">
    <property type="component" value="Chromosome"/>
</dbReference>
<reference evidence="6 7" key="1">
    <citation type="submission" date="2017-06" db="EMBL/GenBank/DDBJ databases">
        <authorList>
            <person name="Kim H.J."/>
            <person name="Triplett B.A."/>
        </authorList>
    </citation>
    <scope>NUCLEOTIDE SEQUENCE [LARGE SCALE GENOMIC DNA]</scope>
    <source>
        <strain evidence="6 7">DSM 14713</strain>
    </source>
</reference>
<feature type="transmembrane region" description="Helical" evidence="5">
    <location>
        <begin position="114"/>
        <end position="135"/>
    </location>
</feature>
<keyword evidence="4 5" id="KW-0472">Membrane</keyword>
<evidence type="ECO:0000313" key="6">
    <source>
        <dbReference type="EMBL" id="ATB27619.1"/>
    </source>
</evidence>
<evidence type="ECO:0000256" key="5">
    <source>
        <dbReference type="SAM" id="Phobius"/>
    </source>
</evidence>
<feature type="transmembrane region" description="Helical" evidence="5">
    <location>
        <begin position="85"/>
        <end position="107"/>
    </location>
</feature>
<evidence type="ECO:0000256" key="3">
    <source>
        <dbReference type="ARBA" id="ARBA00022989"/>
    </source>
</evidence>
<comment type="subcellular location">
    <subcellularLocation>
        <location evidence="1">Membrane</location>
        <topology evidence="1">Multi-pass membrane protein</topology>
    </subcellularLocation>
</comment>
<evidence type="ECO:0000256" key="4">
    <source>
        <dbReference type="ARBA" id="ARBA00023136"/>
    </source>
</evidence>
<evidence type="ECO:0000256" key="2">
    <source>
        <dbReference type="ARBA" id="ARBA00022692"/>
    </source>
</evidence>
<gene>
    <name evidence="6" type="ORF">MEBOL_001063</name>
</gene>
<dbReference type="KEGG" id="mbd:MEBOL_001063"/>